<evidence type="ECO:0000256" key="6">
    <source>
        <dbReference type="ARBA" id="ARBA00023136"/>
    </source>
</evidence>
<dbReference type="RefSeq" id="WP_244658876.1">
    <property type="nucleotide sequence ID" value="NZ_CP059897.1"/>
</dbReference>
<keyword evidence="5 7" id="KW-1133">Transmembrane helix</keyword>
<gene>
    <name evidence="9" type="ORF">ACFOHV_22085</name>
</gene>
<feature type="transmembrane region" description="Helical" evidence="7">
    <location>
        <begin position="333"/>
        <end position="353"/>
    </location>
</feature>
<evidence type="ECO:0000256" key="5">
    <source>
        <dbReference type="ARBA" id="ARBA00022989"/>
    </source>
</evidence>
<dbReference type="InterPro" id="IPR000515">
    <property type="entry name" value="MetI-like"/>
</dbReference>
<evidence type="ECO:0000256" key="3">
    <source>
        <dbReference type="ARBA" id="ARBA00022475"/>
    </source>
</evidence>
<feature type="domain" description="ABC transmembrane type-1" evidence="8">
    <location>
        <begin position="139"/>
        <end position="354"/>
    </location>
</feature>
<organism evidence="9 10">
    <name type="scientific">Ciceribacter thiooxidans</name>
    <dbReference type="NCBI Taxonomy" id="1969821"/>
    <lineage>
        <taxon>Bacteria</taxon>
        <taxon>Pseudomonadati</taxon>
        <taxon>Pseudomonadota</taxon>
        <taxon>Alphaproteobacteria</taxon>
        <taxon>Hyphomicrobiales</taxon>
        <taxon>Rhizobiaceae</taxon>
        <taxon>Ciceribacter</taxon>
    </lineage>
</organism>
<evidence type="ECO:0000256" key="1">
    <source>
        <dbReference type="ARBA" id="ARBA00004651"/>
    </source>
</evidence>
<feature type="transmembrane region" description="Helical" evidence="7">
    <location>
        <begin position="143"/>
        <end position="164"/>
    </location>
</feature>
<reference evidence="10" key="1">
    <citation type="journal article" date="2019" name="Int. J. Syst. Evol. Microbiol.">
        <title>The Global Catalogue of Microorganisms (GCM) 10K type strain sequencing project: providing services to taxonomists for standard genome sequencing and annotation.</title>
        <authorList>
            <consortium name="The Broad Institute Genomics Platform"/>
            <consortium name="The Broad Institute Genome Sequencing Center for Infectious Disease"/>
            <person name="Wu L."/>
            <person name="Ma J."/>
        </authorList>
    </citation>
    <scope>NUCLEOTIDE SEQUENCE [LARGE SCALE GENOMIC DNA]</scope>
    <source>
        <strain evidence="10">KCTC 52231</strain>
    </source>
</reference>
<dbReference type="Proteomes" id="UP001595647">
    <property type="component" value="Unassembled WGS sequence"/>
</dbReference>
<evidence type="ECO:0000313" key="10">
    <source>
        <dbReference type="Proteomes" id="UP001595647"/>
    </source>
</evidence>
<feature type="transmembrane region" description="Helical" evidence="7">
    <location>
        <begin position="176"/>
        <end position="196"/>
    </location>
</feature>
<keyword evidence="10" id="KW-1185">Reference proteome</keyword>
<dbReference type="Gene3D" id="1.10.3720.10">
    <property type="entry name" value="MetI-like"/>
    <property type="match status" value="2"/>
</dbReference>
<dbReference type="EMBL" id="JBHRTG010000019">
    <property type="protein sequence ID" value="MFC3165975.1"/>
    <property type="molecule type" value="Genomic_DNA"/>
</dbReference>
<comment type="subcellular location">
    <subcellularLocation>
        <location evidence="1 7">Cell membrane</location>
        <topology evidence="1 7">Multi-pass membrane protein</topology>
    </subcellularLocation>
</comment>
<keyword evidence="6 7" id="KW-0472">Membrane</keyword>
<feature type="transmembrane region" description="Helical" evidence="7">
    <location>
        <begin position="286"/>
        <end position="304"/>
    </location>
</feature>
<keyword evidence="4 7" id="KW-0812">Transmembrane</keyword>
<keyword evidence="2 7" id="KW-0813">Transport</keyword>
<dbReference type="PANTHER" id="PTHR30193:SF37">
    <property type="entry name" value="INNER MEMBRANE ABC TRANSPORTER PERMEASE PROTEIN YCJO"/>
    <property type="match status" value="1"/>
</dbReference>
<dbReference type="Pfam" id="PF00528">
    <property type="entry name" value="BPD_transp_1"/>
    <property type="match status" value="1"/>
</dbReference>
<dbReference type="InterPro" id="IPR051393">
    <property type="entry name" value="ABC_transporter_permease"/>
</dbReference>
<comment type="caution">
    <text evidence="9">The sequence shown here is derived from an EMBL/GenBank/DDBJ whole genome shotgun (WGS) entry which is preliminary data.</text>
</comment>
<dbReference type="PANTHER" id="PTHR30193">
    <property type="entry name" value="ABC TRANSPORTER PERMEASE PROTEIN"/>
    <property type="match status" value="1"/>
</dbReference>
<feature type="transmembrane region" description="Helical" evidence="7">
    <location>
        <begin position="21"/>
        <end position="44"/>
    </location>
</feature>
<protein>
    <submittedName>
        <fullName evidence="9">Carbohydrate ABC transporter permease</fullName>
    </submittedName>
</protein>
<sequence length="363" mass="40520">MREQPRSGKLTRQNMAGWLMAGPALVLIGFFLAAPFLLGVGLSFTDQRLTSPNPTEFVGLANFSRLLGVGILRLEPERTADGEVRRGPDGALQFRSVRSLTRNNPDYPQYRGMREVKDFDWGETRYVVLARDPVFLKALANTFLFVLVVTPVQASLALALALLVNQRRPGISIFRAIYFMPVVLSVVVVALLWRFIYASDHGLLNSVLGHLSFALFQPIDWLGRTDTALWAILVMSVWQGVGFHMVIWLSGLQTIPPTLYEAADIEGANSWQKFAMITWPMLRNTAVLVFVVITMQGFALFAQIDVMTRGGPLDSTQTLVFQAVERGYRRQDIAAGSAISVILFVIVLSITLVQRYLTRERSP</sequence>
<feature type="transmembrane region" description="Helical" evidence="7">
    <location>
        <begin position="228"/>
        <end position="249"/>
    </location>
</feature>
<proteinExistence type="inferred from homology"/>
<dbReference type="PROSITE" id="PS50928">
    <property type="entry name" value="ABC_TM1"/>
    <property type="match status" value="1"/>
</dbReference>
<evidence type="ECO:0000256" key="2">
    <source>
        <dbReference type="ARBA" id="ARBA00022448"/>
    </source>
</evidence>
<evidence type="ECO:0000313" key="9">
    <source>
        <dbReference type="EMBL" id="MFC3165975.1"/>
    </source>
</evidence>
<keyword evidence="3" id="KW-1003">Cell membrane</keyword>
<dbReference type="InterPro" id="IPR035906">
    <property type="entry name" value="MetI-like_sf"/>
</dbReference>
<comment type="similarity">
    <text evidence="7">Belongs to the binding-protein-dependent transport system permease family.</text>
</comment>
<dbReference type="SUPFAM" id="SSF161098">
    <property type="entry name" value="MetI-like"/>
    <property type="match status" value="2"/>
</dbReference>
<evidence type="ECO:0000256" key="7">
    <source>
        <dbReference type="RuleBase" id="RU363032"/>
    </source>
</evidence>
<name>A0ABV7IAJ6_9HYPH</name>
<dbReference type="CDD" id="cd06261">
    <property type="entry name" value="TM_PBP2"/>
    <property type="match status" value="1"/>
</dbReference>
<accession>A0ABV7IAJ6</accession>
<evidence type="ECO:0000256" key="4">
    <source>
        <dbReference type="ARBA" id="ARBA00022692"/>
    </source>
</evidence>
<evidence type="ECO:0000259" key="8">
    <source>
        <dbReference type="PROSITE" id="PS50928"/>
    </source>
</evidence>